<organism evidence="1 2">
    <name type="scientific">Limnobacter parvus</name>
    <dbReference type="NCBI Taxonomy" id="2939690"/>
    <lineage>
        <taxon>Bacteria</taxon>
        <taxon>Pseudomonadati</taxon>
        <taxon>Pseudomonadota</taxon>
        <taxon>Betaproteobacteria</taxon>
        <taxon>Burkholderiales</taxon>
        <taxon>Burkholderiaceae</taxon>
        <taxon>Limnobacter</taxon>
    </lineage>
</organism>
<dbReference type="RefSeq" id="WP_257512452.1">
    <property type="nucleotide sequence ID" value="NZ_JANKHG010000018.1"/>
</dbReference>
<name>A0ABT1XMB4_9BURK</name>
<dbReference type="EMBL" id="JANKHG010000018">
    <property type="protein sequence ID" value="MCR2747229.1"/>
    <property type="molecule type" value="Genomic_DNA"/>
</dbReference>
<evidence type="ECO:0000313" key="1">
    <source>
        <dbReference type="EMBL" id="MCR2747229.1"/>
    </source>
</evidence>
<gene>
    <name evidence="1" type="ORF">NSP04_11270</name>
</gene>
<accession>A0ABT1XMB4</accession>
<sequence>MRTDAATTSPVQVVDFGQSETGVDLELMNLFQTQGLSKEDAQASVATLSDDQKKIMLSALSSGRDFTNEDLVALGFDPSVADNLLVVQNATTVYGLPLANFSILLIQLLRESSAESKKILKDLLEARGVQAEKVFGHAMTAAFIDIGFGAATAGVGTAIGVAGALKGSPKLNDKGQPVPSLLDKFLPSPIAYSTVSQGWNSVGQGVSGIERAKGDMENYEKEEITSLYDLAKTAFDEDNQLIHTAANTI</sequence>
<protein>
    <submittedName>
        <fullName evidence="1">Uncharacterized protein</fullName>
    </submittedName>
</protein>
<comment type="caution">
    <text evidence="1">The sequence shown here is derived from an EMBL/GenBank/DDBJ whole genome shotgun (WGS) entry which is preliminary data.</text>
</comment>
<proteinExistence type="predicted"/>
<evidence type="ECO:0000313" key="2">
    <source>
        <dbReference type="Proteomes" id="UP001165267"/>
    </source>
</evidence>
<keyword evidence="2" id="KW-1185">Reference proteome</keyword>
<dbReference type="Proteomes" id="UP001165267">
    <property type="component" value="Unassembled WGS sequence"/>
</dbReference>
<reference evidence="1" key="1">
    <citation type="submission" date="2022-07" db="EMBL/GenBank/DDBJ databases">
        <authorList>
            <person name="Xamxidin M."/>
        </authorList>
    </citation>
    <scope>NUCLEOTIDE SEQUENCE</scope>
    <source>
        <strain evidence="1">YS8-69</strain>
    </source>
</reference>